<dbReference type="Proteomes" id="UP001396898">
    <property type="component" value="Unassembled WGS sequence"/>
</dbReference>
<dbReference type="Gene3D" id="1.10.630.10">
    <property type="entry name" value="Cytochrome P450"/>
    <property type="match status" value="1"/>
</dbReference>
<evidence type="ECO:0000256" key="1">
    <source>
        <dbReference type="ARBA" id="ARBA00022617"/>
    </source>
</evidence>
<dbReference type="PANTHER" id="PTHR24305">
    <property type="entry name" value="CYTOCHROME P450"/>
    <property type="match status" value="1"/>
</dbReference>
<name>A0ABR1RGD3_9PEZI</name>
<comment type="caution">
    <text evidence="4">The sequence shown here is derived from an EMBL/GenBank/DDBJ whole genome shotgun (WGS) entry which is preliminary data.</text>
</comment>
<keyword evidence="3" id="KW-0408">Iron</keyword>
<dbReference type="InterPro" id="IPR002401">
    <property type="entry name" value="Cyt_P450_E_grp-I"/>
</dbReference>
<dbReference type="EMBL" id="JAQQWI010000015">
    <property type="protein sequence ID" value="KAK8012324.1"/>
    <property type="molecule type" value="Genomic_DNA"/>
</dbReference>
<proteinExistence type="predicted"/>
<dbReference type="InterPro" id="IPR001128">
    <property type="entry name" value="Cyt_P450"/>
</dbReference>
<sequence>MGVFADLYDLRWAIASVVLGAYLLQKLRAYYRLRSFKGPWSTGWSDLWHVWAILSLKSHIKYDEACRKYGPIARIGPNDLITASPELIMRINAVRSPYRRTGWFYQATRHRGDVDHMFSEMDEEKHVDLRQRMASGYSGKENVGLEKSIDVHVAEFVQLFRSSYISTDALAKPVDFSKKVQYLSLDVISDISWGRPFGHLKGDRDVDDIARSSEEGLWFFNLVLATGLHRILHLPLVARHVGVSVKDTTGFGRLLANARDMIRERLQRDAANDKRSDMIGSFFRHGLTEDQILSETTLQMVAGADTTASSIAVILLYLMTHPRVYAKLQTEIDEFQANASPADGVISDADARKLPYLQAVIKESMRIHAPVTNASPKRVPDGGDTVVIDGRSIFIPGGTNILYSVWTHRLNRDIFGEDAASFRPERWLQEKDEEKLANMNRVHELGFGHGRYQCMGKFIATMEIGKAIFEMMRNFDWSLARPDKPWTEDSFGGLLAHRDMWVLASERQDSRVQ</sequence>
<organism evidence="4 5">
    <name type="scientific">Apiospora marii</name>
    <dbReference type="NCBI Taxonomy" id="335849"/>
    <lineage>
        <taxon>Eukaryota</taxon>
        <taxon>Fungi</taxon>
        <taxon>Dikarya</taxon>
        <taxon>Ascomycota</taxon>
        <taxon>Pezizomycotina</taxon>
        <taxon>Sordariomycetes</taxon>
        <taxon>Xylariomycetidae</taxon>
        <taxon>Amphisphaeriales</taxon>
        <taxon>Apiosporaceae</taxon>
        <taxon>Apiospora</taxon>
    </lineage>
</organism>
<dbReference type="Pfam" id="PF00067">
    <property type="entry name" value="p450"/>
    <property type="match status" value="1"/>
</dbReference>
<keyword evidence="5" id="KW-1185">Reference proteome</keyword>
<evidence type="ECO:0000256" key="2">
    <source>
        <dbReference type="ARBA" id="ARBA00022723"/>
    </source>
</evidence>
<dbReference type="PRINTS" id="PR00385">
    <property type="entry name" value="P450"/>
</dbReference>
<keyword evidence="2" id="KW-0479">Metal-binding</keyword>
<dbReference type="PANTHER" id="PTHR24305:SF236">
    <property type="entry name" value="PISATIN DEMETHYLASE"/>
    <property type="match status" value="1"/>
</dbReference>
<dbReference type="InterPro" id="IPR050121">
    <property type="entry name" value="Cytochrome_P450_monoxygenase"/>
</dbReference>
<evidence type="ECO:0000256" key="3">
    <source>
        <dbReference type="ARBA" id="ARBA00023004"/>
    </source>
</evidence>
<dbReference type="CDD" id="cd11060">
    <property type="entry name" value="CYP57A1-like"/>
    <property type="match status" value="1"/>
</dbReference>
<evidence type="ECO:0000313" key="4">
    <source>
        <dbReference type="EMBL" id="KAK8012324.1"/>
    </source>
</evidence>
<gene>
    <name evidence="4" type="ORF">PG991_009699</name>
</gene>
<dbReference type="PRINTS" id="PR00463">
    <property type="entry name" value="EP450I"/>
</dbReference>
<evidence type="ECO:0000313" key="5">
    <source>
        <dbReference type="Proteomes" id="UP001396898"/>
    </source>
</evidence>
<protein>
    <submittedName>
        <fullName evidence="4">Pisatin demethylase</fullName>
    </submittedName>
</protein>
<keyword evidence="1" id="KW-0349">Heme</keyword>
<reference evidence="4 5" key="1">
    <citation type="submission" date="2023-01" db="EMBL/GenBank/DDBJ databases">
        <title>Analysis of 21 Apiospora genomes using comparative genomics revels a genus with tremendous synthesis potential of carbohydrate active enzymes and secondary metabolites.</title>
        <authorList>
            <person name="Sorensen T."/>
        </authorList>
    </citation>
    <scope>NUCLEOTIDE SEQUENCE [LARGE SCALE GENOMIC DNA]</scope>
    <source>
        <strain evidence="4 5">CBS 20057</strain>
    </source>
</reference>
<dbReference type="InterPro" id="IPR036396">
    <property type="entry name" value="Cyt_P450_sf"/>
</dbReference>
<dbReference type="SUPFAM" id="SSF48264">
    <property type="entry name" value="Cytochrome P450"/>
    <property type="match status" value="1"/>
</dbReference>
<accession>A0ABR1RGD3</accession>